<gene>
    <name evidence="1" type="ORF">NM688_g157</name>
</gene>
<proteinExistence type="predicted"/>
<sequence length="220" mass="23549">MVPRRFVVCWFTDLGVALISSQARDTLAPGGGAPRSAQVRLINIPGLVSTVINHLLTPNSRVNVHDVHLANPTDGLICQRICPRSNATYDIMIFHQLALALIPAVIMNMQDTVRAAPPGVMRYETLASPSGCSGTDLFSIGWYGSTGTSCLSLSDDAPTDYWINTFLDGCNTYVFSEAGCADDTLVYTVLSPPSPGNEVCLEVGAGFRALNVTCSYLDSD</sequence>
<comment type="caution">
    <text evidence="1">The sequence shown here is derived from an EMBL/GenBank/DDBJ whole genome shotgun (WGS) entry which is preliminary data.</text>
</comment>
<organism evidence="1 2">
    <name type="scientific">Phlebia brevispora</name>
    <dbReference type="NCBI Taxonomy" id="194682"/>
    <lineage>
        <taxon>Eukaryota</taxon>
        <taxon>Fungi</taxon>
        <taxon>Dikarya</taxon>
        <taxon>Basidiomycota</taxon>
        <taxon>Agaricomycotina</taxon>
        <taxon>Agaricomycetes</taxon>
        <taxon>Polyporales</taxon>
        <taxon>Meruliaceae</taxon>
        <taxon>Phlebia</taxon>
    </lineage>
</organism>
<dbReference type="Proteomes" id="UP001148662">
    <property type="component" value="Unassembled WGS sequence"/>
</dbReference>
<evidence type="ECO:0000313" key="1">
    <source>
        <dbReference type="EMBL" id="KAJ3559742.1"/>
    </source>
</evidence>
<evidence type="ECO:0000313" key="2">
    <source>
        <dbReference type="Proteomes" id="UP001148662"/>
    </source>
</evidence>
<protein>
    <submittedName>
        <fullName evidence="1">Uncharacterized protein</fullName>
    </submittedName>
</protein>
<name>A0ACC1TFE2_9APHY</name>
<accession>A0ACC1TFE2</accession>
<dbReference type="EMBL" id="JANHOG010000011">
    <property type="protein sequence ID" value="KAJ3559742.1"/>
    <property type="molecule type" value="Genomic_DNA"/>
</dbReference>
<keyword evidence="2" id="KW-1185">Reference proteome</keyword>
<reference evidence="1" key="1">
    <citation type="submission" date="2022-07" db="EMBL/GenBank/DDBJ databases">
        <title>Genome Sequence of Phlebia brevispora.</title>
        <authorList>
            <person name="Buettner E."/>
        </authorList>
    </citation>
    <scope>NUCLEOTIDE SEQUENCE</scope>
    <source>
        <strain evidence="1">MPL23</strain>
    </source>
</reference>